<proteinExistence type="predicted"/>
<evidence type="ECO:0000256" key="1">
    <source>
        <dbReference type="SAM" id="Phobius"/>
    </source>
</evidence>
<keyword evidence="1" id="KW-0472">Membrane</keyword>
<comment type="caution">
    <text evidence="2">The sequence shown here is derived from an EMBL/GenBank/DDBJ whole genome shotgun (WGS) entry which is preliminary data.</text>
</comment>
<evidence type="ECO:0000313" key="3">
    <source>
        <dbReference type="Proteomes" id="UP000290407"/>
    </source>
</evidence>
<feature type="transmembrane region" description="Helical" evidence="1">
    <location>
        <begin position="12"/>
        <end position="29"/>
    </location>
</feature>
<protein>
    <submittedName>
        <fullName evidence="2">Uncharacterized protein</fullName>
    </submittedName>
</protein>
<reference evidence="2 3" key="1">
    <citation type="submission" date="2019-01" db="EMBL/GenBank/DDBJ databases">
        <title>Spirosoma flava sp. nov., a propanil-degrading bacterium isolated from herbicide-contaminated soil.</title>
        <authorList>
            <person name="Zhang L."/>
            <person name="Jiang J.-D."/>
        </authorList>
    </citation>
    <scope>NUCLEOTIDE SEQUENCE [LARGE SCALE GENOMIC DNA]</scope>
    <source>
        <strain evidence="2 3">TY50</strain>
    </source>
</reference>
<organism evidence="2 3">
    <name type="scientific">Spirosoma sordidisoli</name>
    <dbReference type="NCBI Taxonomy" id="2502893"/>
    <lineage>
        <taxon>Bacteria</taxon>
        <taxon>Pseudomonadati</taxon>
        <taxon>Bacteroidota</taxon>
        <taxon>Cytophagia</taxon>
        <taxon>Cytophagales</taxon>
        <taxon>Cytophagaceae</taxon>
        <taxon>Spirosoma</taxon>
    </lineage>
</organism>
<keyword evidence="1" id="KW-0812">Transmembrane</keyword>
<dbReference type="RefSeq" id="WP_077923966.1">
    <property type="nucleotide sequence ID" value="NZ_SBLB01000001.1"/>
</dbReference>
<dbReference type="EMBL" id="SBLB01000001">
    <property type="protein sequence ID" value="RYC71764.1"/>
    <property type="molecule type" value="Genomic_DNA"/>
</dbReference>
<sequence length="67" mass="7504">MFRRLPPIVQFIYVSMIGICLGTAAGLVNEFLQQPFSVTNAVVWLFLLLVSAGIVTLITLYGRNRFN</sequence>
<dbReference type="Proteomes" id="UP000290407">
    <property type="component" value="Unassembled WGS sequence"/>
</dbReference>
<evidence type="ECO:0000313" key="2">
    <source>
        <dbReference type="EMBL" id="RYC71764.1"/>
    </source>
</evidence>
<feature type="transmembrane region" description="Helical" evidence="1">
    <location>
        <begin position="41"/>
        <end position="61"/>
    </location>
</feature>
<accession>A0A4Q2UQG2</accession>
<dbReference type="AlphaFoldDB" id="A0A4Q2UQG2"/>
<gene>
    <name evidence="2" type="ORF">EQG79_06445</name>
</gene>
<keyword evidence="1" id="KW-1133">Transmembrane helix</keyword>
<keyword evidence="3" id="KW-1185">Reference proteome</keyword>
<name>A0A4Q2UQG2_9BACT</name>